<dbReference type="SUPFAM" id="SSF56219">
    <property type="entry name" value="DNase I-like"/>
    <property type="match status" value="1"/>
</dbReference>
<dbReference type="Pfam" id="PF13966">
    <property type="entry name" value="zf-RVT"/>
    <property type="match status" value="1"/>
</dbReference>
<gene>
    <name evidence="3" type="ORF">DY000_02043910</name>
</gene>
<organism evidence="3 4">
    <name type="scientific">Brassica cretica</name>
    <name type="common">Mustard</name>
    <dbReference type="NCBI Taxonomy" id="69181"/>
    <lineage>
        <taxon>Eukaryota</taxon>
        <taxon>Viridiplantae</taxon>
        <taxon>Streptophyta</taxon>
        <taxon>Embryophyta</taxon>
        <taxon>Tracheophyta</taxon>
        <taxon>Spermatophyta</taxon>
        <taxon>Magnoliopsida</taxon>
        <taxon>eudicotyledons</taxon>
        <taxon>Gunneridae</taxon>
        <taxon>Pentapetalae</taxon>
        <taxon>rosids</taxon>
        <taxon>malvids</taxon>
        <taxon>Brassicales</taxon>
        <taxon>Brassicaceae</taxon>
        <taxon>Brassiceae</taxon>
        <taxon>Brassica</taxon>
    </lineage>
</organism>
<feature type="domain" description="Reverse transcriptase zinc-binding" evidence="2">
    <location>
        <begin position="561"/>
        <end position="645"/>
    </location>
</feature>
<evidence type="ECO:0008006" key="5">
    <source>
        <dbReference type="Google" id="ProtNLM"/>
    </source>
</evidence>
<reference evidence="3 4" key="1">
    <citation type="journal article" date="2020" name="BMC Genomics">
        <title>Intraspecific diversification of the crop wild relative Brassica cretica Lam. using demographic model selection.</title>
        <authorList>
            <person name="Kioukis A."/>
            <person name="Michalopoulou V.A."/>
            <person name="Briers L."/>
            <person name="Pirintsos S."/>
            <person name="Studholme D.J."/>
            <person name="Pavlidis P."/>
            <person name="Sarris P.F."/>
        </authorList>
    </citation>
    <scope>NUCLEOTIDE SEQUENCE [LARGE SCALE GENOMIC DNA]</scope>
    <source>
        <strain evidence="4">cv. PFS-1207/04</strain>
    </source>
</reference>
<evidence type="ECO:0000313" key="3">
    <source>
        <dbReference type="EMBL" id="KAF3533115.1"/>
    </source>
</evidence>
<dbReference type="Gene3D" id="3.60.10.10">
    <property type="entry name" value="Endonuclease/exonuclease/phosphatase"/>
    <property type="match status" value="1"/>
</dbReference>
<dbReference type="InterPro" id="IPR036691">
    <property type="entry name" value="Endo/exonu/phosph_ase_sf"/>
</dbReference>
<comment type="caution">
    <text evidence="3">The sequence shown here is derived from an EMBL/GenBank/DDBJ whole genome shotgun (WGS) entry which is preliminary data.</text>
</comment>
<name>A0ABQ7BLT9_BRACR</name>
<dbReference type="Pfam" id="PF03372">
    <property type="entry name" value="Exo_endo_phos"/>
    <property type="match status" value="1"/>
</dbReference>
<proteinExistence type="predicted"/>
<keyword evidence="4" id="KW-1185">Reference proteome</keyword>
<feature type="domain" description="Endonuclease/exonuclease/phosphatase" evidence="1">
    <location>
        <begin position="43"/>
        <end position="181"/>
    </location>
</feature>
<evidence type="ECO:0000259" key="2">
    <source>
        <dbReference type="Pfam" id="PF13966"/>
    </source>
</evidence>
<accession>A0ABQ7BLT9</accession>
<protein>
    <recommendedName>
        <fullName evidence="5">Reverse transcriptase zinc-binding domain-containing protein</fullName>
    </recommendedName>
</protein>
<evidence type="ECO:0000313" key="4">
    <source>
        <dbReference type="Proteomes" id="UP000266723"/>
    </source>
</evidence>
<dbReference type="InterPro" id="IPR005135">
    <property type="entry name" value="Endo/exonuclease/phosphatase"/>
</dbReference>
<sequence length="742" mass="86618">MTKLCRGWNYASNHSMDDEGRIIVIWKETVSLRILHQSRQAVTCEVKLPGSPLFVYTAVYASNERAERTNLWVELLNTCQSLSLDTVPWIMGGDFNQIAHYSEHSHDDFNYLTSSMVEFKDCLHQMGLYDLRFQGPLFTWTNKQPDSPLAKKLDRLLINSQILNHFPNCTAFFLPALTSDHCPCILDLAFKIPTHGTRPFKFYNYLSKHPDFLQVVYEAWIQAGSITWNLTALCWKQKQIKRELKTLNRENFSQIQKRVSEANCLLQDVQVQVMQTPTMQLFELEKQALERWNFLRMIEESYFKQRSRINWLKEGDQNTTYFYRIVQTRLSYNMIRSFILPSGVVLTDSLDMSYHVVCHFTKILGPVLAPQVTQSSVEWFQGLTPFLVTKSKKEGGLGIKDLSLWNKACCIKLIWLLFFQSGSIWVAWFVEEVLQGSLNNLWTTPPNRRFSWQINKLLKLSSLIYQCIKMRVSNGLTCRFWTDNWSSLGSIRQFLQLGASSSLGIPELATLASLQINGAWQLPPARSEAQVQIHAVLTMINLNDGEDHYEWEIDGQKTERYSIGQVYDHLRTQLPHVQWHQTVWNKSGIPRHSFLSWLFVLNRCPTRDRIISWGLATSPLCLLCNLEPESRNHLFFYCSYTWGIWSLLIRRCDLQPERIWSRVLEQLHGLNPRSPIGKLSLICWQACLYWSWTERNTRLHRQTFTSSQSLTRRIDRQIKDKILSLRSANPASSSIMMQQWLR</sequence>
<dbReference type="EMBL" id="QGKV02001507">
    <property type="protein sequence ID" value="KAF3533115.1"/>
    <property type="molecule type" value="Genomic_DNA"/>
</dbReference>
<dbReference type="Proteomes" id="UP000266723">
    <property type="component" value="Unassembled WGS sequence"/>
</dbReference>
<dbReference type="PANTHER" id="PTHR33710">
    <property type="entry name" value="BNAC02G09200D PROTEIN"/>
    <property type="match status" value="1"/>
</dbReference>
<dbReference type="PANTHER" id="PTHR33710:SF77">
    <property type="entry name" value="DNASE I-LIKE SUPERFAMILY PROTEIN"/>
    <property type="match status" value="1"/>
</dbReference>
<dbReference type="InterPro" id="IPR026960">
    <property type="entry name" value="RVT-Znf"/>
</dbReference>
<evidence type="ECO:0000259" key="1">
    <source>
        <dbReference type="Pfam" id="PF03372"/>
    </source>
</evidence>